<feature type="compositionally biased region" description="Polar residues" evidence="3">
    <location>
        <begin position="641"/>
        <end position="651"/>
    </location>
</feature>
<dbReference type="CDD" id="cd00084">
    <property type="entry name" value="HMG-box_SF"/>
    <property type="match status" value="1"/>
</dbReference>
<dbReference type="PaxDb" id="2850-Phatr44432"/>
<evidence type="ECO:0000256" key="1">
    <source>
        <dbReference type="ARBA" id="ARBA00023125"/>
    </source>
</evidence>
<feature type="DNA-binding region" description="HMG box" evidence="2">
    <location>
        <begin position="374"/>
        <end position="455"/>
    </location>
</feature>
<organism evidence="5 6">
    <name type="scientific">Phaeodactylum tricornutum (strain CCAP 1055/1)</name>
    <dbReference type="NCBI Taxonomy" id="556484"/>
    <lineage>
        <taxon>Eukaryota</taxon>
        <taxon>Sar</taxon>
        <taxon>Stramenopiles</taxon>
        <taxon>Ochrophyta</taxon>
        <taxon>Bacillariophyta</taxon>
        <taxon>Bacillariophyceae</taxon>
        <taxon>Bacillariophycidae</taxon>
        <taxon>Naviculales</taxon>
        <taxon>Phaeodactylaceae</taxon>
        <taxon>Phaeodactylum</taxon>
    </lineage>
</organism>
<name>B7FU31_PHATC</name>
<dbReference type="PROSITE" id="PS50118">
    <property type="entry name" value="HMG_BOX_2"/>
    <property type="match status" value="2"/>
</dbReference>
<evidence type="ECO:0000256" key="3">
    <source>
        <dbReference type="SAM" id="MobiDB-lite"/>
    </source>
</evidence>
<dbReference type="InterPro" id="IPR050342">
    <property type="entry name" value="HMGB"/>
</dbReference>
<dbReference type="OrthoDB" id="1919336at2759"/>
<protein>
    <recommendedName>
        <fullName evidence="4">HMG box domain-containing protein</fullName>
    </recommendedName>
</protein>
<dbReference type="STRING" id="556484.B7FU31"/>
<sequence length="659" mass="75894">MQSHVNAFSFSASGLNTYGFLNQETDDPKPKRALSAYNIFFKHEREEILKATPTRAEGKPRRSHGKIGFADLARTIAGRWKTVDVESKAKFIRLASQDKERHAKEMKEWKEKRQKILIPPATSLASNATDCFFPRNSFSKMDLHRQEQISIRNLLCNIPRKGENMTTTAMSSHQLQRAIPQSLQSGAFRTGRSRNVQILYSEEADDIEPLPIDSHVFKSEFESHEQSYSTQDSNSYWSLEQDDQQYSSYEDEDLWIRTNPTHSIQSATAYMPHQISRWNEQFPLEQNGLRHENTYWIGAYILESARFRLSSMKYCPVTYFRFISVKHYRKSTMSSPPNSKHLQTAHYQGIVRENETMSDVAQCRNEAHKELSRLIRPSSAYNIFFRQERLHILQQAHLSSDEKTPKISQEKIGFAELSRTIAARWKQATPEVRQKFDELADAEKERNHVVVLEWEQLKMNKKNPQEVFTSEKPRPKPDQLTNAEDSKFLEDIRKAIAQNTKLLVAMRSAVCCNTRILKFAEWRGFRTKGQRFLSTNEIHCKGGKLQASRELLGPPRASSRYGVSPNVFDDAYSFPQRNLSSAPLNHQPVTFSSLPSECLGPNTMTSYNEPYPGSHAACFEPVYRDYVNNTCFPQRPLCLPSRSQQNTPTTNHTKRGSDA</sequence>
<dbReference type="RefSeq" id="XP_002178245.1">
    <property type="nucleotide sequence ID" value="XM_002178209.1"/>
</dbReference>
<evidence type="ECO:0000259" key="4">
    <source>
        <dbReference type="PROSITE" id="PS50118"/>
    </source>
</evidence>
<dbReference type="HOGENOM" id="CLU_851165_0_0_1"/>
<dbReference type="InterPro" id="IPR036910">
    <property type="entry name" value="HMG_box_dom_sf"/>
</dbReference>
<dbReference type="GO" id="GO:0005634">
    <property type="term" value="C:nucleus"/>
    <property type="evidence" value="ECO:0007669"/>
    <property type="project" value="UniProtKB-UniRule"/>
</dbReference>
<evidence type="ECO:0000256" key="2">
    <source>
        <dbReference type="PROSITE-ProRule" id="PRU00267"/>
    </source>
</evidence>
<feature type="region of interest" description="Disordered" evidence="3">
    <location>
        <begin position="637"/>
        <end position="659"/>
    </location>
</feature>
<dbReference type="GeneID" id="7197673"/>
<keyword evidence="2" id="KW-0539">Nucleus</keyword>
<dbReference type="SUPFAM" id="SSF47095">
    <property type="entry name" value="HMG-box"/>
    <property type="match status" value="2"/>
</dbReference>
<dbReference type="AlphaFoldDB" id="B7FU31"/>
<reference evidence="5 6" key="1">
    <citation type="journal article" date="2008" name="Nature">
        <title>The Phaeodactylum genome reveals the evolutionary history of diatom genomes.</title>
        <authorList>
            <person name="Bowler C."/>
            <person name="Allen A.E."/>
            <person name="Badger J.H."/>
            <person name="Grimwood J."/>
            <person name="Jabbari K."/>
            <person name="Kuo A."/>
            <person name="Maheswari U."/>
            <person name="Martens C."/>
            <person name="Maumus F."/>
            <person name="Otillar R.P."/>
            <person name="Rayko E."/>
            <person name="Salamov A."/>
            <person name="Vandepoele K."/>
            <person name="Beszteri B."/>
            <person name="Gruber A."/>
            <person name="Heijde M."/>
            <person name="Katinka M."/>
            <person name="Mock T."/>
            <person name="Valentin K."/>
            <person name="Verret F."/>
            <person name="Berges J.A."/>
            <person name="Brownlee C."/>
            <person name="Cadoret J.P."/>
            <person name="Chiovitti A."/>
            <person name="Choi C.J."/>
            <person name="Coesel S."/>
            <person name="De Martino A."/>
            <person name="Detter J.C."/>
            <person name="Durkin C."/>
            <person name="Falciatore A."/>
            <person name="Fournet J."/>
            <person name="Haruta M."/>
            <person name="Huysman M.J."/>
            <person name="Jenkins B.D."/>
            <person name="Jiroutova K."/>
            <person name="Jorgensen R.E."/>
            <person name="Joubert Y."/>
            <person name="Kaplan A."/>
            <person name="Kroger N."/>
            <person name="Kroth P.G."/>
            <person name="La Roche J."/>
            <person name="Lindquist E."/>
            <person name="Lommer M."/>
            <person name="Martin-Jezequel V."/>
            <person name="Lopez P.J."/>
            <person name="Lucas S."/>
            <person name="Mangogna M."/>
            <person name="McGinnis K."/>
            <person name="Medlin L.K."/>
            <person name="Montsant A."/>
            <person name="Oudot-Le Secq M.P."/>
            <person name="Napoli C."/>
            <person name="Obornik M."/>
            <person name="Parker M.S."/>
            <person name="Petit J.L."/>
            <person name="Porcel B.M."/>
            <person name="Poulsen N."/>
            <person name="Robison M."/>
            <person name="Rychlewski L."/>
            <person name="Rynearson T.A."/>
            <person name="Schmutz J."/>
            <person name="Shapiro H."/>
            <person name="Siaut M."/>
            <person name="Stanley M."/>
            <person name="Sussman M.R."/>
            <person name="Taylor A.R."/>
            <person name="Vardi A."/>
            <person name="von Dassow P."/>
            <person name="Vyverman W."/>
            <person name="Willis A."/>
            <person name="Wyrwicz L.S."/>
            <person name="Rokhsar D.S."/>
            <person name="Weissenbach J."/>
            <person name="Armbrust E.V."/>
            <person name="Green B.R."/>
            <person name="Van de Peer Y."/>
            <person name="Grigoriev I.V."/>
        </authorList>
    </citation>
    <scope>NUCLEOTIDE SEQUENCE [LARGE SCALE GENOMIC DNA]</scope>
    <source>
        <strain evidence="5 6">CCAP 1055/1</strain>
    </source>
</reference>
<dbReference type="PANTHER" id="PTHR48112:SF15">
    <property type="entry name" value="HMG BOX DOMAIN-CONTAINING PROTEIN"/>
    <property type="match status" value="1"/>
</dbReference>
<keyword evidence="6" id="KW-1185">Reference proteome</keyword>
<dbReference type="GO" id="GO:0003677">
    <property type="term" value="F:DNA binding"/>
    <property type="evidence" value="ECO:0007669"/>
    <property type="project" value="UniProtKB-UniRule"/>
</dbReference>
<dbReference type="PANTHER" id="PTHR48112">
    <property type="entry name" value="HIGH MOBILITY GROUP PROTEIN DSP1"/>
    <property type="match status" value="1"/>
</dbReference>
<dbReference type="SMART" id="SM00398">
    <property type="entry name" value="HMG"/>
    <property type="match status" value="2"/>
</dbReference>
<dbReference type="Gene3D" id="1.10.30.10">
    <property type="entry name" value="High mobility group box domain"/>
    <property type="match status" value="2"/>
</dbReference>
<evidence type="ECO:0000313" key="5">
    <source>
        <dbReference type="EMBL" id="EEC49910.1"/>
    </source>
</evidence>
<dbReference type="Proteomes" id="UP000000759">
    <property type="component" value="Chromosome 4"/>
</dbReference>
<dbReference type="EMBL" id="CM000607">
    <property type="protein sequence ID" value="EEC49910.1"/>
    <property type="molecule type" value="Genomic_DNA"/>
</dbReference>
<dbReference type="InterPro" id="IPR009071">
    <property type="entry name" value="HMG_box_dom"/>
</dbReference>
<keyword evidence="1 2" id="KW-0238">DNA-binding</keyword>
<dbReference type="KEGG" id="pti:PHATRDRAFT_44432"/>
<proteinExistence type="predicted"/>
<evidence type="ECO:0000313" key="6">
    <source>
        <dbReference type="Proteomes" id="UP000000759"/>
    </source>
</evidence>
<feature type="domain" description="HMG box" evidence="4">
    <location>
        <begin position="30"/>
        <end position="110"/>
    </location>
</feature>
<feature type="region of interest" description="Disordered" evidence="3">
    <location>
        <begin position="464"/>
        <end position="484"/>
    </location>
</feature>
<dbReference type="Pfam" id="PF00505">
    <property type="entry name" value="HMG_box"/>
    <property type="match status" value="1"/>
</dbReference>
<feature type="DNA-binding region" description="HMG box" evidence="2">
    <location>
        <begin position="30"/>
        <end position="110"/>
    </location>
</feature>
<reference evidence="6" key="2">
    <citation type="submission" date="2008-08" db="EMBL/GenBank/DDBJ databases">
        <authorList>
            <consortium name="Diatom Consortium"/>
            <person name="Grigoriev I."/>
            <person name="Grimwood J."/>
            <person name="Kuo A."/>
            <person name="Otillar R.P."/>
            <person name="Salamov A."/>
            <person name="Detter J.C."/>
            <person name="Lindquist E."/>
            <person name="Shapiro H."/>
            <person name="Lucas S."/>
            <person name="Glavina del Rio T."/>
            <person name="Pitluck S."/>
            <person name="Rokhsar D."/>
            <person name="Bowler C."/>
        </authorList>
    </citation>
    <scope>GENOME REANNOTATION</scope>
    <source>
        <strain evidence="6">CCAP 1055/1</strain>
    </source>
</reference>
<feature type="domain" description="HMG box" evidence="4">
    <location>
        <begin position="374"/>
        <end position="455"/>
    </location>
</feature>
<accession>B7FU31</accession>
<gene>
    <name evidence="5" type="ORF">PHATRDRAFT_44432</name>
</gene>
<dbReference type="eggNOG" id="ENOG502T2D4">
    <property type="taxonomic scope" value="Eukaryota"/>
</dbReference>
<dbReference type="InParanoid" id="B7FU31"/>